<keyword evidence="5 9" id="KW-1133">Transmembrane helix</keyword>
<gene>
    <name evidence="12" type="ORF">U9M73_15225</name>
</gene>
<comment type="caution">
    <text evidence="12">The sequence shown here is derived from an EMBL/GenBank/DDBJ whole genome shotgun (WGS) entry which is preliminary data.</text>
</comment>
<evidence type="ECO:0000256" key="5">
    <source>
        <dbReference type="ARBA" id="ARBA00022989"/>
    </source>
</evidence>
<comment type="similarity">
    <text evidence="7">Belongs to the exbB/tolQ family.</text>
</comment>
<dbReference type="Proteomes" id="UP001292216">
    <property type="component" value="Unassembled WGS sequence"/>
</dbReference>
<sequence length="278" mass="29383">MDIATLIGIIVGLAALVGGFTLEGGQLGGLLQVTAALIVFGGTFAAVLISFPVAKLRTVPKALALAFMTKSPAQDGVIEDIVEMSSTSRREGVLALEKKAAEHRDPFLREGIQLVVDGTDRAMVRQIMELEIDAVSKKYDGYAKIFESAGGYAPTMGIIGTVMGLIHVLGSLSEPTALGPSIALAFTATLYGVASANLIFLPIASKIKARGEDEIDRMEMMLEGILSIQNGDHPLLVRRKLESFTAETARLLPDDGPAEKPASFGSGARIQASEENEL</sequence>
<accession>A0ABU5PMY0</accession>
<feature type="region of interest" description="Disordered" evidence="8">
    <location>
        <begin position="250"/>
        <end position="278"/>
    </location>
</feature>
<feature type="transmembrane region" description="Helical" evidence="9">
    <location>
        <begin position="182"/>
        <end position="201"/>
    </location>
</feature>
<keyword evidence="4" id="KW-0283">Flagellar rotation</keyword>
<protein>
    <submittedName>
        <fullName evidence="12">Flagellar motor protein</fullName>
    </submittedName>
</protein>
<feature type="domain" description="Motility protein A N-terminal" evidence="11">
    <location>
        <begin position="6"/>
        <end position="79"/>
    </location>
</feature>
<evidence type="ECO:0000313" key="12">
    <source>
        <dbReference type="EMBL" id="MEA3571305.1"/>
    </source>
</evidence>
<keyword evidence="12" id="KW-0282">Flagellum</keyword>
<keyword evidence="12" id="KW-0966">Cell projection</keyword>
<evidence type="ECO:0000256" key="7">
    <source>
        <dbReference type="RuleBase" id="RU004057"/>
    </source>
</evidence>
<keyword evidence="2" id="KW-1003">Cell membrane</keyword>
<feature type="transmembrane region" description="Helical" evidence="9">
    <location>
        <begin position="151"/>
        <end position="170"/>
    </location>
</feature>
<proteinExistence type="inferred from homology"/>
<keyword evidence="7" id="KW-0813">Transport</keyword>
<evidence type="ECO:0000256" key="3">
    <source>
        <dbReference type="ARBA" id="ARBA00022692"/>
    </source>
</evidence>
<evidence type="ECO:0000256" key="1">
    <source>
        <dbReference type="ARBA" id="ARBA00004651"/>
    </source>
</evidence>
<evidence type="ECO:0000259" key="11">
    <source>
        <dbReference type="Pfam" id="PF20560"/>
    </source>
</evidence>
<name>A0ABU5PMY0_9BACL</name>
<keyword evidence="7" id="KW-0653">Protein transport</keyword>
<feature type="domain" description="MotA/TolQ/ExbB proton channel" evidence="10">
    <location>
        <begin position="102"/>
        <end position="220"/>
    </location>
</feature>
<feature type="transmembrane region" description="Helical" evidence="9">
    <location>
        <begin position="29"/>
        <end position="51"/>
    </location>
</feature>
<dbReference type="Pfam" id="PF01618">
    <property type="entry name" value="MotA_ExbB"/>
    <property type="match status" value="1"/>
</dbReference>
<comment type="subcellular location">
    <subcellularLocation>
        <location evidence="1">Cell membrane</location>
        <topology evidence="1">Multi-pass membrane protein</topology>
    </subcellularLocation>
    <subcellularLocation>
        <location evidence="7">Membrane</location>
        <topology evidence="7">Multi-pass membrane protein</topology>
    </subcellularLocation>
</comment>
<dbReference type="PANTHER" id="PTHR30433:SF3">
    <property type="entry name" value="MOTILITY PROTEIN A"/>
    <property type="match status" value="1"/>
</dbReference>
<evidence type="ECO:0000313" key="13">
    <source>
        <dbReference type="Proteomes" id="UP001292216"/>
    </source>
</evidence>
<keyword evidence="13" id="KW-1185">Reference proteome</keyword>
<dbReference type="InterPro" id="IPR002898">
    <property type="entry name" value="MotA_ExbB_proton_chnl"/>
</dbReference>
<keyword evidence="12" id="KW-0969">Cilium</keyword>
<dbReference type="Pfam" id="PF20560">
    <property type="entry name" value="MotA_N"/>
    <property type="match status" value="1"/>
</dbReference>
<evidence type="ECO:0000256" key="9">
    <source>
        <dbReference type="SAM" id="Phobius"/>
    </source>
</evidence>
<evidence type="ECO:0000256" key="4">
    <source>
        <dbReference type="ARBA" id="ARBA00022779"/>
    </source>
</evidence>
<keyword evidence="3 9" id="KW-0812">Transmembrane</keyword>
<organism evidence="12 13">
    <name type="scientific">Paenibacillus phoenicis</name>
    <dbReference type="NCBI Taxonomy" id="554117"/>
    <lineage>
        <taxon>Bacteria</taxon>
        <taxon>Bacillati</taxon>
        <taxon>Bacillota</taxon>
        <taxon>Bacilli</taxon>
        <taxon>Bacillales</taxon>
        <taxon>Paenibacillaceae</taxon>
        <taxon>Paenibacillus</taxon>
    </lineage>
</organism>
<dbReference type="PANTHER" id="PTHR30433">
    <property type="entry name" value="CHEMOTAXIS PROTEIN MOTA"/>
    <property type="match status" value="1"/>
</dbReference>
<evidence type="ECO:0000256" key="6">
    <source>
        <dbReference type="ARBA" id="ARBA00023136"/>
    </source>
</evidence>
<reference evidence="12 13" key="1">
    <citation type="submission" date="2023-12" db="EMBL/GenBank/DDBJ databases">
        <title>Whole genome sequencing of Paenibacillus phoenicis isolated from the Phoenix Mars Lander spacecraft assembly facility.</title>
        <authorList>
            <person name="Garcia A."/>
            <person name="Venkateswaran K."/>
        </authorList>
    </citation>
    <scope>NUCLEOTIDE SEQUENCE [LARGE SCALE GENOMIC DNA]</scope>
    <source>
        <strain evidence="12 13">3PO2SA</strain>
    </source>
</reference>
<dbReference type="RefSeq" id="WP_323077909.1">
    <property type="nucleotide sequence ID" value="NZ_CBCSKM010000029.1"/>
</dbReference>
<dbReference type="InterPro" id="IPR046786">
    <property type="entry name" value="MotA_N"/>
</dbReference>
<dbReference type="InterPro" id="IPR047055">
    <property type="entry name" value="MotA-like"/>
</dbReference>
<dbReference type="NCBIfam" id="NF006583">
    <property type="entry name" value="PRK09109.1"/>
    <property type="match status" value="1"/>
</dbReference>
<dbReference type="EMBL" id="JAYERP010000001">
    <property type="protein sequence ID" value="MEA3571305.1"/>
    <property type="molecule type" value="Genomic_DNA"/>
</dbReference>
<evidence type="ECO:0000256" key="2">
    <source>
        <dbReference type="ARBA" id="ARBA00022475"/>
    </source>
</evidence>
<keyword evidence="6 9" id="KW-0472">Membrane</keyword>
<evidence type="ECO:0000259" key="10">
    <source>
        <dbReference type="Pfam" id="PF01618"/>
    </source>
</evidence>
<evidence type="ECO:0000256" key="8">
    <source>
        <dbReference type="SAM" id="MobiDB-lite"/>
    </source>
</evidence>